<dbReference type="InterPro" id="IPR013325">
    <property type="entry name" value="RNA_pol_sigma_r2"/>
</dbReference>
<evidence type="ECO:0000256" key="2">
    <source>
        <dbReference type="ARBA" id="ARBA00023015"/>
    </source>
</evidence>
<dbReference type="InterPro" id="IPR007627">
    <property type="entry name" value="RNA_pol_sigma70_r2"/>
</dbReference>
<dbReference type="InterPro" id="IPR036388">
    <property type="entry name" value="WH-like_DNA-bd_sf"/>
</dbReference>
<dbReference type="InterPro" id="IPR014284">
    <property type="entry name" value="RNA_pol_sigma-70_dom"/>
</dbReference>
<keyword evidence="5" id="KW-0804">Transcription</keyword>
<accession>A0A1K2H6A6</accession>
<evidence type="ECO:0000313" key="9">
    <source>
        <dbReference type="Proteomes" id="UP000186513"/>
    </source>
</evidence>
<keyword evidence="2" id="KW-0805">Transcription regulation</keyword>
<dbReference type="SUPFAM" id="SSF88659">
    <property type="entry name" value="Sigma3 and sigma4 domains of RNA polymerase sigma factors"/>
    <property type="match status" value="1"/>
</dbReference>
<dbReference type="SUPFAM" id="SSF88946">
    <property type="entry name" value="Sigma2 domain of RNA polymerase sigma factors"/>
    <property type="match status" value="1"/>
</dbReference>
<dbReference type="GO" id="GO:0003677">
    <property type="term" value="F:DNA binding"/>
    <property type="evidence" value="ECO:0007669"/>
    <property type="project" value="UniProtKB-KW"/>
</dbReference>
<evidence type="ECO:0000313" key="8">
    <source>
        <dbReference type="EMBL" id="SFZ71797.1"/>
    </source>
</evidence>
<gene>
    <name evidence="8" type="ORF">SAMN02745887_00457</name>
</gene>
<evidence type="ECO:0000256" key="1">
    <source>
        <dbReference type="ARBA" id="ARBA00010641"/>
    </source>
</evidence>
<dbReference type="CDD" id="cd06171">
    <property type="entry name" value="Sigma70_r4"/>
    <property type="match status" value="1"/>
</dbReference>
<feature type="domain" description="RNA polymerase sigma factor 70 region 4 type 2" evidence="7">
    <location>
        <begin position="136"/>
        <end position="187"/>
    </location>
</feature>
<feature type="domain" description="RNA polymerase sigma-70 region 2" evidence="6">
    <location>
        <begin position="28"/>
        <end position="95"/>
    </location>
</feature>
<dbReference type="Proteomes" id="UP000186513">
    <property type="component" value="Unassembled WGS sequence"/>
</dbReference>
<dbReference type="Pfam" id="PF04542">
    <property type="entry name" value="Sigma70_r2"/>
    <property type="match status" value="1"/>
</dbReference>
<keyword evidence="9" id="KW-1185">Reference proteome</keyword>
<dbReference type="InterPro" id="IPR039425">
    <property type="entry name" value="RNA_pol_sigma-70-like"/>
</dbReference>
<keyword evidence="3" id="KW-0731">Sigma factor</keyword>
<name>A0A1K2H6A6_9NEIS</name>
<reference evidence="8 9" key="1">
    <citation type="submission" date="2016-11" db="EMBL/GenBank/DDBJ databases">
        <authorList>
            <person name="Jaros S."/>
            <person name="Januszkiewicz K."/>
            <person name="Wedrychowicz H."/>
        </authorList>
    </citation>
    <scope>NUCLEOTIDE SEQUENCE [LARGE SCALE GENOMIC DNA]</scope>
    <source>
        <strain evidence="8 9">DSM 18899</strain>
    </source>
</reference>
<proteinExistence type="inferred from homology"/>
<dbReference type="RefSeq" id="WP_072427007.1">
    <property type="nucleotide sequence ID" value="NZ_FPKR01000002.1"/>
</dbReference>
<dbReference type="Pfam" id="PF08281">
    <property type="entry name" value="Sigma70_r4_2"/>
    <property type="match status" value="1"/>
</dbReference>
<dbReference type="InterPro" id="IPR013249">
    <property type="entry name" value="RNA_pol_sigma70_r4_t2"/>
</dbReference>
<sequence length="196" mass="21911">MQTLDSLADEALMQLIALGEIAQPGRELVRRHQPALFNRLAYLAQGDRHVAADLAQKVWEKVLGGAAGFAGQASFKTWLYTIARNAFIDWLRVERSRGQLPLEQDWDEDGPTVGIELVDERPQPDAQVLASQDAARVRAALCQLAPIYREAMVLRYMEGLSVEEVASLTGQKLETTRTRLRYAKTQLRSLLEDAHG</sequence>
<dbReference type="GO" id="GO:0006352">
    <property type="term" value="P:DNA-templated transcription initiation"/>
    <property type="evidence" value="ECO:0007669"/>
    <property type="project" value="InterPro"/>
</dbReference>
<dbReference type="InterPro" id="IPR013324">
    <property type="entry name" value="RNA_pol_sigma_r3/r4-like"/>
</dbReference>
<dbReference type="AlphaFoldDB" id="A0A1K2H6A6"/>
<dbReference type="NCBIfam" id="TIGR02937">
    <property type="entry name" value="sigma70-ECF"/>
    <property type="match status" value="1"/>
</dbReference>
<dbReference type="Gene3D" id="1.10.1740.10">
    <property type="match status" value="1"/>
</dbReference>
<dbReference type="OrthoDB" id="9797134at2"/>
<comment type="similarity">
    <text evidence="1">Belongs to the sigma-70 factor family. ECF subfamily.</text>
</comment>
<evidence type="ECO:0000259" key="6">
    <source>
        <dbReference type="Pfam" id="PF04542"/>
    </source>
</evidence>
<keyword evidence="4" id="KW-0238">DNA-binding</keyword>
<dbReference type="PANTHER" id="PTHR43133">
    <property type="entry name" value="RNA POLYMERASE ECF-TYPE SIGMA FACTO"/>
    <property type="match status" value="1"/>
</dbReference>
<dbReference type="STRING" id="1121279.SAMN02745887_00457"/>
<organism evidence="8 9">
    <name type="scientific">Chitinimonas taiwanensis DSM 18899</name>
    <dbReference type="NCBI Taxonomy" id="1121279"/>
    <lineage>
        <taxon>Bacteria</taxon>
        <taxon>Pseudomonadati</taxon>
        <taxon>Pseudomonadota</taxon>
        <taxon>Betaproteobacteria</taxon>
        <taxon>Neisseriales</taxon>
        <taxon>Chitinibacteraceae</taxon>
        <taxon>Chitinimonas</taxon>
    </lineage>
</organism>
<evidence type="ECO:0000256" key="5">
    <source>
        <dbReference type="ARBA" id="ARBA00023163"/>
    </source>
</evidence>
<dbReference type="Gene3D" id="1.10.10.10">
    <property type="entry name" value="Winged helix-like DNA-binding domain superfamily/Winged helix DNA-binding domain"/>
    <property type="match status" value="1"/>
</dbReference>
<dbReference type="EMBL" id="FPKR01000002">
    <property type="protein sequence ID" value="SFZ71797.1"/>
    <property type="molecule type" value="Genomic_DNA"/>
</dbReference>
<evidence type="ECO:0000256" key="3">
    <source>
        <dbReference type="ARBA" id="ARBA00023082"/>
    </source>
</evidence>
<evidence type="ECO:0000256" key="4">
    <source>
        <dbReference type="ARBA" id="ARBA00023125"/>
    </source>
</evidence>
<protein>
    <submittedName>
        <fullName evidence="8">RNA polymerase sigma-70 factor, ECF subfamily</fullName>
    </submittedName>
</protein>
<dbReference type="PANTHER" id="PTHR43133:SF8">
    <property type="entry name" value="RNA POLYMERASE SIGMA FACTOR HI_1459-RELATED"/>
    <property type="match status" value="1"/>
</dbReference>
<evidence type="ECO:0000259" key="7">
    <source>
        <dbReference type="Pfam" id="PF08281"/>
    </source>
</evidence>
<dbReference type="GO" id="GO:0016987">
    <property type="term" value="F:sigma factor activity"/>
    <property type="evidence" value="ECO:0007669"/>
    <property type="project" value="UniProtKB-KW"/>
</dbReference>